<evidence type="ECO:0000313" key="2">
    <source>
        <dbReference type="Proteomes" id="UP001427805"/>
    </source>
</evidence>
<organism evidence="1 2">
    <name type="scientific">Sphingomonas rustica</name>
    <dbReference type="NCBI Taxonomy" id="3103142"/>
    <lineage>
        <taxon>Bacteria</taxon>
        <taxon>Pseudomonadati</taxon>
        <taxon>Pseudomonadota</taxon>
        <taxon>Alphaproteobacteria</taxon>
        <taxon>Sphingomonadales</taxon>
        <taxon>Sphingomonadaceae</taxon>
        <taxon>Sphingomonas</taxon>
    </lineage>
</organism>
<protein>
    <submittedName>
        <fullName evidence="1">Uncharacterized protein</fullName>
    </submittedName>
</protein>
<reference evidence="1 2" key="1">
    <citation type="submission" date="2024-05" db="EMBL/GenBank/DDBJ databases">
        <title>Sphingomonas sp. HF-S3 16S ribosomal RNA gene Genome sequencing and assembly.</title>
        <authorList>
            <person name="Lee H."/>
        </authorList>
    </citation>
    <scope>NUCLEOTIDE SEQUENCE [LARGE SCALE GENOMIC DNA]</scope>
    <source>
        <strain evidence="1 2">HF-S3</strain>
    </source>
</reference>
<keyword evidence="2" id="KW-1185">Reference proteome</keyword>
<dbReference type="Proteomes" id="UP001427805">
    <property type="component" value="Unassembled WGS sequence"/>
</dbReference>
<name>A0ABV0B5V8_9SPHN</name>
<dbReference type="RefSeq" id="WP_346244787.1">
    <property type="nucleotide sequence ID" value="NZ_JBDIZK010000001.1"/>
</dbReference>
<sequence length="246" mass="27614">MDYGSYVVTRVLIDPALDNMQQQFFEDDPRFVGRLFILQANLLSDDTGPPCKMVRRRWSRQTLATVLKAHSQRRNQAAARPPVPRDYGLPPMPAGRIAIVAYECDDPRDPRTGAIPGNAWAGSVGWALGGGRRAILWADEVILILEPRGSAPPRPSFPCNKAHSVTERTICADPSLANWDRSVAMAYALNLNGGPERLDWTPTDDPDALKAFHRRWLAERDRCGADRECLLSKMYGQVDVLMRRQY</sequence>
<dbReference type="EMBL" id="JBDIZK010000001">
    <property type="protein sequence ID" value="MEN3745782.1"/>
    <property type="molecule type" value="Genomic_DNA"/>
</dbReference>
<proteinExistence type="predicted"/>
<comment type="caution">
    <text evidence="1">The sequence shown here is derived from an EMBL/GenBank/DDBJ whole genome shotgun (WGS) entry which is preliminary data.</text>
</comment>
<gene>
    <name evidence="1" type="ORF">TPR58_01285</name>
</gene>
<accession>A0ABV0B5V8</accession>
<evidence type="ECO:0000313" key="1">
    <source>
        <dbReference type="EMBL" id="MEN3745782.1"/>
    </source>
</evidence>